<protein>
    <submittedName>
        <fullName evidence="1">Uncharacterized protein</fullName>
    </submittedName>
</protein>
<keyword evidence="2" id="KW-1185">Reference proteome</keyword>
<dbReference type="AlphaFoldDB" id="A0A220UG49"/>
<evidence type="ECO:0000313" key="2">
    <source>
        <dbReference type="Proteomes" id="UP000198398"/>
    </source>
</evidence>
<proteinExistence type="predicted"/>
<organism evidence="1 2">
    <name type="scientific">Brachybacterium avium</name>
    <dbReference type="NCBI Taxonomy" id="2017485"/>
    <lineage>
        <taxon>Bacteria</taxon>
        <taxon>Bacillati</taxon>
        <taxon>Actinomycetota</taxon>
        <taxon>Actinomycetes</taxon>
        <taxon>Micrococcales</taxon>
        <taxon>Dermabacteraceae</taxon>
        <taxon>Brachybacterium</taxon>
    </lineage>
</organism>
<evidence type="ECO:0000313" key="1">
    <source>
        <dbReference type="EMBL" id="ASK66872.1"/>
    </source>
</evidence>
<dbReference type="RefSeq" id="WP_089066108.1">
    <property type="nucleotide sequence ID" value="NZ_CP022316.1"/>
</dbReference>
<reference evidence="2" key="1">
    <citation type="submission" date="2017-07" db="EMBL/GenBank/DDBJ databases">
        <title>Brachybacterium sp. VR2415.</title>
        <authorList>
            <person name="Tak E.J."/>
            <person name="Bae J.-W."/>
        </authorList>
    </citation>
    <scope>NUCLEOTIDE SEQUENCE [LARGE SCALE GENOMIC DNA]</scope>
    <source>
        <strain evidence="2">VR2415</strain>
    </source>
</reference>
<sequence length="174" mass="19185">MSADDPLDETDLQILDELADLWSTVDPVPEDLTLEIRFQLGVRELRAEVADLQNGLEATAPSLAGSEPLGAGAFREHAMHTDTLTFSCDRLSSMITITPHGTAPDTVRVDGWVTVPDCSIELHVLSPDRTRTAVRQQLRADPDGRFTLDEIPRGPAQLHFHHPQGPILTPYFDL</sequence>
<dbReference type="Proteomes" id="UP000198398">
    <property type="component" value="Chromosome"/>
</dbReference>
<dbReference type="KEGG" id="brv:CFK39_14840"/>
<accession>A0A220UG49</accession>
<dbReference type="OrthoDB" id="3689408at2"/>
<name>A0A220UG49_9MICO</name>
<gene>
    <name evidence="1" type="ORF">CFK39_14840</name>
</gene>
<dbReference type="EMBL" id="CP022316">
    <property type="protein sequence ID" value="ASK66872.1"/>
    <property type="molecule type" value="Genomic_DNA"/>
</dbReference>